<organism evidence="1 2">
    <name type="scientific">Candidatus Endonucleibacter bathymodioli</name>
    <dbReference type="NCBI Taxonomy" id="539814"/>
    <lineage>
        <taxon>Bacteria</taxon>
        <taxon>Pseudomonadati</taxon>
        <taxon>Pseudomonadota</taxon>
        <taxon>Gammaproteobacteria</taxon>
        <taxon>Oceanospirillales</taxon>
        <taxon>Endozoicomonadaceae</taxon>
        <taxon>Candidatus Endonucleibacter</taxon>
    </lineage>
</organism>
<protein>
    <submittedName>
        <fullName evidence="1">Uncharacterized protein</fullName>
    </submittedName>
</protein>
<evidence type="ECO:0000313" key="2">
    <source>
        <dbReference type="Proteomes" id="UP001178148"/>
    </source>
</evidence>
<accession>A0AA90SLS0</accession>
<evidence type="ECO:0000313" key="1">
    <source>
        <dbReference type="EMBL" id="MDP0588121.1"/>
    </source>
</evidence>
<proteinExistence type="predicted"/>
<comment type="caution">
    <text evidence="1">The sequence shown here is derived from an EMBL/GenBank/DDBJ whole genome shotgun (WGS) entry which is preliminary data.</text>
</comment>
<sequence length="60" mass="7063">MVVCSFQYLYKNDGKEYLKPEFIWLGKVTELLDEKVNAAKGTLRGYRLGHFNDIFKKSME</sequence>
<gene>
    <name evidence="1" type="ORF">QS748_02495</name>
</gene>
<dbReference type="EMBL" id="JASXSV010000003">
    <property type="protein sequence ID" value="MDP0588121.1"/>
    <property type="molecule type" value="Genomic_DNA"/>
</dbReference>
<dbReference type="Proteomes" id="UP001178148">
    <property type="component" value="Unassembled WGS sequence"/>
</dbReference>
<dbReference type="AlphaFoldDB" id="A0AA90SLS0"/>
<reference evidence="1 2" key="1">
    <citation type="journal article" date="2023" name="bioRxiv">
        <title>An intranuclear bacterial parasite of deep-sea mussels expresses apoptosis inhibitors acquired from its host.</title>
        <authorList>
            <person name="Gonzalez Porras M.A."/>
            <person name="Assie A."/>
            <person name="Tietjen M."/>
            <person name="Violette M."/>
            <person name="Kleiner M."/>
            <person name="Gruber-Vodicka H."/>
            <person name="Dubilier N."/>
            <person name="Leisch N."/>
        </authorList>
    </citation>
    <scope>NUCLEOTIDE SEQUENCE [LARGE SCALE GENOMIC DNA]</scope>
    <source>
        <strain evidence="1">IAP13</strain>
    </source>
</reference>
<keyword evidence="2" id="KW-1185">Reference proteome</keyword>
<name>A0AA90SLS0_9GAMM</name>